<dbReference type="PANTHER" id="PTHR35145:SF1">
    <property type="entry name" value="CYTOPLASMIC PROTEIN"/>
    <property type="match status" value="1"/>
</dbReference>
<name>A0A8J4H177_9BACL</name>
<evidence type="ECO:0000313" key="1">
    <source>
        <dbReference type="EMBL" id="GIQ69043.1"/>
    </source>
</evidence>
<evidence type="ECO:0000313" key="2">
    <source>
        <dbReference type="Proteomes" id="UP000677918"/>
    </source>
</evidence>
<dbReference type="InterPro" id="IPR058532">
    <property type="entry name" value="YjbR/MT2646/Rv2570-like"/>
</dbReference>
<dbReference type="PANTHER" id="PTHR35145">
    <property type="entry name" value="CYTOPLASMIC PROTEIN-RELATED"/>
    <property type="match status" value="1"/>
</dbReference>
<dbReference type="Gene3D" id="3.90.1150.30">
    <property type="match status" value="1"/>
</dbReference>
<protein>
    <recommendedName>
        <fullName evidence="3">MmcQ/YjbR family DNA-binding protein</fullName>
    </recommendedName>
</protein>
<dbReference type="Proteomes" id="UP000677918">
    <property type="component" value="Unassembled WGS sequence"/>
</dbReference>
<dbReference type="InterPro" id="IPR038056">
    <property type="entry name" value="YjbR-like_sf"/>
</dbReference>
<gene>
    <name evidence="1" type="ORF">XYCOK13_18670</name>
</gene>
<evidence type="ECO:0008006" key="3">
    <source>
        <dbReference type="Google" id="ProtNLM"/>
    </source>
</evidence>
<reference evidence="1" key="1">
    <citation type="submission" date="2021-04" db="EMBL/GenBank/DDBJ databases">
        <title>Draft genome sequence of Xylanibacillus composti strain K13.</title>
        <authorList>
            <person name="Uke A."/>
            <person name="Chhe C."/>
            <person name="Baramee S."/>
            <person name="Kosugi A."/>
        </authorList>
    </citation>
    <scope>NUCLEOTIDE SEQUENCE</scope>
    <source>
        <strain evidence="1">K13</strain>
    </source>
</reference>
<dbReference type="RefSeq" id="WP_213411857.1">
    <property type="nucleotide sequence ID" value="NZ_BOVK01000023.1"/>
</dbReference>
<dbReference type="AlphaFoldDB" id="A0A8J4H177"/>
<keyword evidence="2" id="KW-1185">Reference proteome</keyword>
<dbReference type="InterPro" id="IPR007351">
    <property type="entry name" value="YjbR"/>
</dbReference>
<dbReference type="EMBL" id="BOVK01000023">
    <property type="protein sequence ID" value="GIQ69043.1"/>
    <property type="molecule type" value="Genomic_DNA"/>
</dbReference>
<accession>A0A8J4H177</accession>
<dbReference type="SUPFAM" id="SSF142906">
    <property type="entry name" value="YjbR-like"/>
    <property type="match status" value="1"/>
</dbReference>
<proteinExistence type="predicted"/>
<sequence>MSVFSKKMEAEHLRQQYASIRPGYYLNKRHWISIYYYQTGEVPSDLVEQLITSAYLLVYQSLTKKSKRH</sequence>
<dbReference type="Pfam" id="PF04237">
    <property type="entry name" value="YjbR"/>
    <property type="match status" value="1"/>
</dbReference>
<comment type="caution">
    <text evidence="1">The sequence shown here is derived from an EMBL/GenBank/DDBJ whole genome shotgun (WGS) entry which is preliminary data.</text>
</comment>
<organism evidence="1 2">
    <name type="scientific">Xylanibacillus composti</name>
    <dbReference type="NCBI Taxonomy" id="1572762"/>
    <lineage>
        <taxon>Bacteria</taxon>
        <taxon>Bacillati</taxon>
        <taxon>Bacillota</taxon>
        <taxon>Bacilli</taxon>
        <taxon>Bacillales</taxon>
        <taxon>Paenibacillaceae</taxon>
        <taxon>Xylanibacillus</taxon>
    </lineage>
</organism>